<proteinExistence type="predicted"/>
<accession>A0A0N4XG07</accession>
<reference evidence="3" key="1">
    <citation type="submission" date="2017-02" db="UniProtKB">
        <authorList>
            <consortium name="WormBaseParasite"/>
        </authorList>
    </citation>
    <scope>IDENTIFICATION</scope>
</reference>
<dbReference type="WBParaSite" id="NBR_0000145901-mRNA-1">
    <property type="protein sequence ID" value="NBR_0000145901-mRNA-1"/>
    <property type="gene ID" value="NBR_0000145901"/>
</dbReference>
<name>A0A0N4XG07_NIPBR</name>
<dbReference type="AlphaFoldDB" id="A0A0N4XG07"/>
<organism evidence="3">
    <name type="scientific">Nippostrongylus brasiliensis</name>
    <name type="common">Rat hookworm</name>
    <dbReference type="NCBI Taxonomy" id="27835"/>
    <lineage>
        <taxon>Eukaryota</taxon>
        <taxon>Metazoa</taxon>
        <taxon>Ecdysozoa</taxon>
        <taxon>Nematoda</taxon>
        <taxon>Chromadorea</taxon>
        <taxon>Rhabditida</taxon>
        <taxon>Rhabditina</taxon>
        <taxon>Rhabditomorpha</taxon>
        <taxon>Strongyloidea</taxon>
        <taxon>Heligmosomidae</taxon>
        <taxon>Nippostrongylus</taxon>
    </lineage>
</organism>
<evidence type="ECO:0000313" key="2">
    <source>
        <dbReference type="Proteomes" id="UP000271162"/>
    </source>
</evidence>
<dbReference type="EMBL" id="UYSL01001175">
    <property type="protein sequence ID" value="VDL64927.1"/>
    <property type="molecule type" value="Genomic_DNA"/>
</dbReference>
<sequence length="123" mass="14118">MATAPKRFSISKNYFYLNKGASTTFEVKLSNGPIRSHRIDVFMLPCIKALNPNWMESPQIAFSTPYKPIVRYIRYKAPRPWASIIDGISQHTIDSHIDINEFSVLDEVFSQNLEKDPVRSGKK</sequence>
<dbReference type="Proteomes" id="UP000271162">
    <property type="component" value="Unassembled WGS sequence"/>
</dbReference>
<evidence type="ECO:0000313" key="1">
    <source>
        <dbReference type="EMBL" id="VDL64927.1"/>
    </source>
</evidence>
<protein>
    <submittedName>
        <fullName evidence="3">MSP domain-containing protein</fullName>
    </submittedName>
</protein>
<gene>
    <name evidence="1" type="ORF">NBR_LOCUS1460</name>
</gene>
<evidence type="ECO:0000313" key="3">
    <source>
        <dbReference type="WBParaSite" id="NBR_0000145901-mRNA-1"/>
    </source>
</evidence>
<reference evidence="1 2" key="2">
    <citation type="submission" date="2018-11" db="EMBL/GenBank/DDBJ databases">
        <authorList>
            <consortium name="Pathogen Informatics"/>
        </authorList>
    </citation>
    <scope>NUCLEOTIDE SEQUENCE [LARGE SCALE GENOMIC DNA]</scope>
</reference>
<keyword evidence="2" id="KW-1185">Reference proteome</keyword>